<evidence type="ECO:0000313" key="1">
    <source>
        <dbReference type="EMBL" id="CAD7201280.1"/>
    </source>
</evidence>
<organism evidence="1">
    <name type="scientific">Timema douglasi</name>
    <name type="common">Walking stick</name>
    <dbReference type="NCBI Taxonomy" id="61478"/>
    <lineage>
        <taxon>Eukaryota</taxon>
        <taxon>Metazoa</taxon>
        <taxon>Ecdysozoa</taxon>
        <taxon>Arthropoda</taxon>
        <taxon>Hexapoda</taxon>
        <taxon>Insecta</taxon>
        <taxon>Pterygota</taxon>
        <taxon>Neoptera</taxon>
        <taxon>Polyneoptera</taxon>
        <taxon>Phasmatodea</taxon>
        <taxon>Timematodea</taxon>
        <taxon>Timematoidea</taxon>
        <taxon>Timematidae</taxon>
        <taxon>Timema</taxon>
    </lineage>
</organism>
<name>A0A7R8VPK0_TIMDO</name>
<sequence length="134" mass="15006">MEMDNLATASTRWAACSTRAVICQEFDLDDWSISFSPTKQLVIEYPPGVENHGFARGCNKQFDSEDGAVPIYLSTFVHPIYEVDVIHSDVLIECTAKLPRLVIGKETPVSSHTCMYPPELNKSVSKKRLQQVSE</sequence>
<dbReference type="AlphaFoldDB" id="A0A7R8VPK0"/>
<proteinExistence type="predicted"/>
<gene>
    <name evidence="1" type="ORF">TDIB3V08_LOCUS7482</name>
</gene>
<reference evidence="1" key="1">
    <citation type="submission" date="2020-11" db="EMBL/GenBank/DDBJ databases">
        <authorList>
            <person name="Tran Van P."/>
        </authorList>
    </citation>
    <scope>NUCLEOTIDE SEQUENCE</scope>
</reference>
<accession>A0A7R8VPK0</accession>
<protein>
    <submittedName>
        <fullName evidence="1">Uncharacterized protein</fullName>
    </submittedName>
</protein>
<dbReference type="EMBL" id="OA568224">
    <property type="protein sequence ID" value="CAD7201280.1"/>
    <property type="molecule type" value="Genomic_DNA"/>
</dbReference>